<keyword evidence="13" id="KW-1185">Reference proteome</keyword>
<dbReference type="Proteomes" id="UP000247498">
    <property type="component" value="Unassembled WGS sequence"/>
</dbReference>
<feature type="region of interest" description="Disordered" evidence="10">
    <location>
        <begin position="1"/>
        <end position="47"/>
    </location>
</feature>
<dbReference type="InterPro" id="IPR001478">
    <property type="entry name" value="PDZ"/>
</dbReference>
<dbReference type="InterPro" id="IPR041489">
    <property type="entry name" value="PDZ_6"/>
</dbReference>
<evidence type="ECO:0000313" key="12">
    <source>
        <dbReference type="EMBL" id="GBF95448.1"/>
    </source>
</evidence>
<dbReference type="STRING" id="307507.A0A2V0P6G4"/>
<evidence type="ECO:0000256" key="7">
    <source>
        <dbReference type="ARBA" id="ARBA00060065"/>
    </source>
</evidence>
<dbReference type="OrthoDB" id="43580at2759"/>
<evidence type="ECO:0000313" key="13">
    <source>
        <dbReference type="Proteomes" id="UP000247498"/>
    </source>
</evidence>
<name>A0A2V0P6G4_9CHLO</name>
<dbReference type="FunFam" id="3.30.750.44:FF:000002">
    <property type="entry name" value="carboxyl-terminal-processing peptidase 2, chloroplastic"/>
    <property type="match status" value="1"/>
</dbReference>
<dbReference type="Gene3D" id="3.30.750.44">
    <property type="match status" value="1"/>
</dbReference>
<dbReference type="GO" id="GO:0004252">
    <property type="term" value="F:serine-type endopeptidase activity"/>
    <property type="evidence" value="ECO:0007669"/>
    <property type="project" value="UniProtKB-EC"/>
</dbReference>
<protein>
    <recommendedName>
        <fullName evidence="9">C-terminal processing peptidase</fullName>
        <ecNumber evidence="9">3.4.21.102</ecNumber>
    </recommendedName>
</protein>
<evidence type="ECO:0000256" key="6">
    <source>
        <dbReference type="ARBA" id="ARBA00051784"/>
    </source>
</evidence>
<dbReference type="EC" id="3.4.21.102" evidence="9"/>
<reference evidence="12 13" key="1">
    <citation type="journal article" date="2018" name="Sci. Rep.">
        <title>Raphidocelis subcapitata (=Pseudokirchneriella subcapitata) provides an insight into genome evolution and environmental adaptations in the Sphaeropleales.</title>
        <authorList>
            <person name="Suzuki S."/>
            <person name="Yamaguchi H."/>
            <person name="Nakajima N."/>
            <person name="Kawachi M."/>
        </authorList>
    </citation>
    <scope>NUCLEOTIDE SEQUENCE [LARGE SCALE GENOMIC DNA]</scope>
    <source>
        <strain evidence="12 13">NIES-35</strain>
    </source>
</reference>
<keyword evidence="5" id="KW-0793">Thylakoid</keyword>
<comment type="caution">
    <text evidence="12">The sequence shown here is derived from an EMBL/GenBank/DDBJ whole genome shotgun (WGS) entry which is preliminary data.</text>
</comment>
<dbReference type="PANTHER" id="PTHR32060">
    <property type="entry name" value="TAIL-SPECIFIC PROTEASE"/>
    <property type="match status" value="1"/>
</dbReference>
<dbReference type="PANTHER" id="PTHR32060:SF7">
    <property type="entry name" value="CARBOXYL-TERMINAL-PROCESSING PEPTIDASE 2, CHLOROPLASTIC"/>
    <property type="match status" value="1"/>
</dbReference>
<comment type="similarity">
    <text evidence="1">Belongs to the peptidase S41A family.</text>
</comment>
<proteinExistence type="inferred from homology"/>
<dbReference type="SMART" id="SM00228">
    <property type="entry name" value="PDZ"/>
    <property type="match status" value="1"/>
</dbReference>
<dbReference type="Gene3D" id="3.90.226.10">
    <property type="entry name" value="2-enoyl-CoA Hydratase, Chain A, domain 1"/>
    <property type="match status" value="1"/>
</dbReference>
<dbReference type="AlphaFoldDB" id="A0A2V0P6G4"/>
<dbReference type="FunCoup" id="A0A2V0P6G4">
    <property type="interactions" value="545"/>
</dbReference>
<evidence type="ECO:0000256" key="4">
    <source>
        <dbReference type="ARBA" id="ARBA00022825"/>
    </source>
</evidence>
<dbReference type="SUPFAM" id="SSF50156">
    <property type="entry name" value="PDZ domain-like"/>
    <property type="match status" value="1"/>
</dbReference>
<dbReference type="GO" id="GO:0009579">
    <property type="term" value="C:thylakoid"/>
    <property type="evidence" value="ECO:0007669"/>
    <property type="project" value="UniProtKB-SubCell"/>
</dbReference>
<sequence>MQHMASGRARPLGRRPQAGAARAARAGASGSGEPHRRQRQRQQAQCETAENGLWQGAQQASLKCPSLLVSLAARRAALAALAAATALAAAAVPPPPPAAAVTAEQLFFLEAWRAVDKAYVDKQFNGQSWFRVKEDYLKRVPMSNRGQTYDAIRQLLASLGDPFTRFLEPERLAALRRGTAGSVTGVGVEITFGEPRKGGPPELAVVTPTPGGPAARAGVRAGDVIESIGGVPTAGMSLYEASDLLQGPEGTEVTLRVRSGGRASRDVTLQRQRVKITPVTYELCSGVAEAALPKGASAPGRLGYIRLATFNGNTAAASADAIEALRKEGVDGFVLDIRSNGGGLFPAGVAVARQWVDRGEVVLIADSQGVRDIYSADGNSLDAATPLAVLVNKGTASAAEVLAGALRDNGRATIVGGPTYGKGLIQTVVDLSDGSGLAVGIAPDIAIDDSLDESPEPGKLPPPGGDSVCRLLASDAAPRLFKK</sequence>
<dbReference type="InParanoid" id="A0A2V0P6G4"/>
<evidence type="ECO:0000256" key="10">
    <source>
        <dbReference type="SAM" id="MobiDB-lite"/>
    </source>
</evidence>
<dbReference type="InterPro" id="IPR004447">
    <property type="entry name" value="Peptidase_S41A"/>
</dbReference>
<dbReference type="EMBL" id="BDRX01000064">
    <property type="protein sequence ID" value="GBF95448.1"/>
    <property type="molecule type" value="Genomic_DNA"/>
</dbReference>
<dbReference type="Pfam" id="PF17820">
    <property type="entry name" value="PDZ_6"/>
    <property type="match status" value="1"/>
</dbReference>
<keyword evidence="2" id="KW-0645">Protease</keyword>
<evidence type="ECO:0000256" key="3">
    <source>
        <dbReference type="ARBA" id="ARBA00022801"/>
    </source>
</evidence>
<comment type="function">
    <text evidence="7">Protease involved in the C-terminal processing of the chloroplastic D1 protein of photosystem II. This proteolytic processing is necessary to allow the light-driven assembly of the tetranuclear manganese cluster, which is responsible for photosynthetic water oxidation.</text>
</comment>
<comment type="subcellular location">
    <subcellularLocation>
        <location evidence="8">Thylakoid</location>
    </subcellularLocation>
</comment>
<gene>
    <name evidence="12" type="ORF">Rsub_08410</name>
</gene>
<feature type="compositionally biased region" description="Low complexity" evidence="10">
    <location>
        <begin position="7"/>
        <end position="32"/>
    </location>
</feature>
<feature type="region of interest" description="Disordered" evidence="10">
    <location>
        <begin position="448"/>
        <end position="468"/>
    </location>
</feature>
<dbReference type="InterPro" id="IPR036034">
    <property type="entry name" value="PDZ_sf"/>
</dbReference>
<evidence type="ECO:0000256" key="9">
    <source>
        <dbReference type="ARBA" id="ARBA00066637"/>
    </source>
</evidence>
<keyword evidence="3" id="KW-0378">Hydrolase</keyword>
<dbReference type="Pfam" id="PF03572">
    <property type="entry name" value="Peptidase_S41"/>
    <property type="match status" value="1"/>
</dbReference>
<dbReference type="InterPro" id="IPR029045">
    <property type="entry name" value="ClpP/crotonase-like_dom_sf"/>
</dbReference>
<evidence type="ECO:0000256" key="5">
    <source>
        <dbReference type="ARBA" id="ARBA00023078"/>
    </source>
</evidence>
<dbReference type="SUPFAM" id="SSF52096">
    <property type="entry name" value="ClpP/crotonase"/>
    <property type="match status" value="1"/>
</dbReference>
<dbReference type="GO" id="GO:0006508">
    <property type="term" value="P:proteolysis"/>
    <property type="evidence" value="ECO:0007669"/>
    <property type="project" value="UniProtKB-KW"/>
</dbReference>
<dbReference type="NCBIfam" id="TIGR00225">
    <property type="entry name" value="prc"/>
    <property type="match status" value="1"/>
</dbReference>
<dbReference type="InterPro" id="IPR005151">
    <property type="entry name" value="Tail-specific_protease"/>
</dbReference>
<keyword evidence="4" id="KW-0720">Serine protease</keyword>
<dbReference type="Gene3D" id="2.30.42.10">
    <property type="match status" value="1"/>
</dbReference>
<evidence type="ECO:0000256" key="2">
    <source>
        <dbReference type="ARBA" id="ARBA00022670"/>
    </source>
</evidence>
<dbReference type="SMART" id="SM00245">
    <property type="entry name" value="TSPc"/>
    <property type="match status" value="1"/>
</dbReference>
<dbReference type="PROSITE" id="PS50106">
    <property type="entry name" value="PDZ"/>
    <property type="match status" value="1"/>
</dbReference>
<evidence type="ECO:0000259" key="11">
    <source>
        <dbReference type="PROSITE" id="PS50106"/>
    </source>
</evidence>
<organism evidence="12 13">
    <name type="scientific">Raphidocelis subcapitata</name>
    <dbReference type="NCBI Taxonomy" id="307507"/>
    <lineage>
        <taxon>Eukaryota</taxon>
        <taxon>Viridiplantae</taxon>
        <taxon>Chlorophyta</taxon>
        <taxon>core chlorophytes</taxon>
        <taxon>Chlorophyceae</taxon>
        <taxon>CS clade</taxon>
        <taxon>Sphaeropleales</taxon>
        <taxon>Selenastraceae</taxon>
        <taxon>Raphidocelis</taxon>
    </lineage>
</organism>
<accession>A0A2V0P6G4</accession>
<feature type="domain" description="PDZ" evidence="11">
    <location>
        <begin position="172"/>
        <end position="246"/>
    </location>
</feature>
<evidence type="ECO:0000256" key="8">
    <source>
        <dbReference type="ARBA" id="ARBA00060385"/>
    </source>
</evidence>
<dbReference type="CDD" id="cd07560">
    <property type="entry name" value="Peptidase_S41_CPP"/>
    <property type="match status" value="1"/>
</dbReference>
<evidence type="ECO:0000256" key="1">
    <source>
        <dbReference type="ARBA" id="ARBA00009179"/>
    </source>
</evidence>
<comment type="catalytic activity">
    <reaction evidence="6">
        <text>The enzyme shows specific recognition of a C-terminal tripeptide, Xaa-Yaa-Zaa, in which Xaa is preferably Ala or Leu, Yaa is preferably Ala or Tyr, and Zaa is preferably Ala, but then cleaves at a variable distance from the C-terminus. A typical cleavage is -Ala-Ala-|-Arg-Ala-Ala-Lys-Glu-Asn-Tyr-Ala-Leu-Ala-Ala.</text>
        <dbReference type="EC" id="3.4.21.102"/>
    </reaction>
</comment>
<dbReference type="CDD" id="cd06782">
    <property type="entry name" value="cpPDZ_CPP-like"/>
    <property type="match status" value="1"/>
</dbReference>